<dbReference type="GO" id="GO:0000978">
    <property type="term" value="F:RNA polymerase II cis-regulatory region sequence-specific DNA binding"/>
    <property type="evidence" value="ECO:0007669"/>
    <property type="project" value="TreeGrafter"/>
</dbReference>
<feature type="region of interest" description="Disordered" evidence="6">
    <location>
        <begin position="1254"/>
        <end position="1300"/>
    </location>
</feature>
<feature type="region of interest" description="Disordered" evidence="6">
    <location>
        <begin position="537"/>
        <end position="578"/>
    </location>
</feature>
<dbReference type="PROSITE" id="PS51968">
    <property type="entry name" value="GRH_CP2_DB"/>
    <property type="match status" value="1"/>
</dbReference>
<evidence type="ECO:0000256" key="5">
    <source>
        <dbReference type="ARBA" id="ARBA00023242"/>
    </source>
</evidence>
<keyword evidence="3" id="KW-0238">DNA-binding</keyword>
<dbReference type="GO" id="GO:0001228">
    <property type="term" value="F:DNA-binding transcription activator activity, RNA polymerase II-specific"/>
    <property type="evidence" value="ECO:0007669"/>
    <property type="project" value="TreeGrafter"/>
</dbReference>
<feature type="compositionally biased region" description="Polar residues" evidence="6">
    <location>
        <begin position="558"/>
        <end position="567"/>
    </location>
</feature>
<feature type="compositionally biased region" description="Low complexity" evidence="6">
    <location>
        <begin position="568"/>
        <end position="578"/>
    </location>
</feature>
<organism evidence="7 8">
    <name type="scientific">Pyrenophora tritici-repentis</name>
    <dbReference type="NCBI Taxonomy" id="45151"/>
    <lineage>
        <taxon>Eukaryota</taxon>
        <taxon>Fungi</taxon>
        <taxon>Dikarya</taxon>
        <taxon>Ascomycota</taxon>
        <taxon>Pezizomycotina</taxon>
        <taxon>Dothideomycetes</taxon>
        <taxon>Pleosporomycetidae</taxon>
        <taxon>Pleosporales</taxon>
        <taxon>Pleosporineae</taxon>
        <taxon>Pleosporaceae</taxon>
        <taxon>Pyrenophora</taxon>
    </lineage>
</organism>
<proteinExistence type="predicted"/>
<keyword evidence="8" id="KW-1185">Reference proteome</keyword>
<keyword evidence="5" id="KW-0539">Nucleus</keyword>
<feature type="region of interest" description="Disordered" evidence="6">
    <location>
        <begin position="1149"/>
        <end position="1190"/>
    </location>
</feature>
<evidence type="ECO:0000256" key="3">
    <source>
        <dbReference type="ARBA" id="ARBA00023125"/>
    </source>
</evidence>
<feature type="compositionally biased region" description="Polar residues" evidence="6">
    <location>
        <begin position="640"/>
        <end position="657"/>
    </location>
</feature>
<feature type="region of interest" description="Disordered" evidence="6">
    <location>
        <begin position="353"/>
        <end position="376"/>
    </location>
</feature>
<feature type="compositionally biased region" description="Polar residues" evidence="6">
    <location>
        <begin position="72"/>
        <end position="91"/>
    </location>
</feature>
<protein>
    <submittedName>
        <fullName evidence="7">CP2 transcription factor</fullName>
    </submittedName>
</protein>
<feature type="compositionally biased region" description="Basic and acidic residues" evidence="6">
    <location>
        <begin position="725"/>
        <end position="738"/>
    </location>
</feature>
<accession>A0A2W1HJA7</accession>
<evidence type="ECO:0000256" key="1">
    <source>
        <dbReference type="ARBA" id="ARBA00004123"/>
    </source>
</evidence>
<dbReference type="InterPro" id="IPR057520">
    <property type="entry name" value="GRHL1/CP2_C"/>
</dbReference>
<reference evidence="8" key="1">
    <citation type="journal article" date="2022" name="Microb. Genom.">
        <title>A global pangenome for the wheat fungal pathogen Pyrenophora tritici-repentis and prediction of effector protein structural homology.</title>
        <authorList>
            <person name="Moolhuijzen P.M."/>
            <person name="See P.T."/>
            <person name="Shi G."/>
            <person name="Powell H.R."/>
            <person name="Cockram J."/>
            <person name="Jorgensen L.N."/>
            <person name="Benslimane H."/>
            <person name="Strelkov S.E."/>
            <person name="Turner J."/>
            <person name="Liu Z."/>
            <person name="Moffat C.S."/>
        </authorList>
    </citation>
    <scope>NUCLEOTIDE SEQUENCE [LARGE SCALE GENOMIC DNA]</scope>
</reference>
<feature type="compositionally biased region" description="Low complexity" evidence="6">
    <location>
        <begin position="1258"/>
        <end position="1270"/>
    </location>
</feature>
<feature type="region of interest" description="Disordered" evidence="6">
    <location>
        <begin position="20"/>
        <end position="118"/>
    </location>
</feature>
<dbReference type="GO" id="GO:0005634">
    <property type="term" value="C:nucleus"/>
    <property type="evidence" value="ECO:0007669"/>
    <property type="project" value="UniProtKB-SubCell"/>
</dbReference>
<feature type="region of interest" description="Disordered" evidence="6">
    <location>
        <begin position="720"/>
        <end position="747"/>
    </location>
</feature>
<dbReference type="EMBL" id="NRDI02000007">
    <property type="protein sequence ID" value="KAI1515074.1"/>
    <property type="molecule type" value="Genomic_DNA"/>
</dbReference>
<keyword evidence="2" id="KW-0805">Transcription regulation</keyword>
<dbReference type="PANTHER" id="PTHR11037">
    <property type="entry name" value="TRANSCRIPTION FACTOR CP2"/>
    <property type="match status" value="1"/>
</dbReference>
<evidence type="ECO:0000256" key="2">
    <source>
        <dbReference type="ARBA" id="ARBA00023015"/>
    </source>
</evidence>
<feature type="compositionally biased region" description="Basic and acidic residues" evidence="6">
    <location>
        <begin position="20"/>
        <end position="33"/>
    </location>
</feature>
<dbReference type="Proteomes" id="UP000249757">
    <property type="component" value="Unassembled WGS sequence"/>
</dbReference>
<comment type="caution">
    <text evidence="7">The sequence shown here is derived from an EMBL/GenBank/DDBJ whole genome shotgun (WGS) entry which is preliminary data.</text>
</comment>
<evidence type="ECO:0000256" key="6">
    <source>
        <dbReference type="SAM" id="MobiDB-lite"/>
    </source>
</evidence>
<feature type="region of interest" description="Disordered" evidence="6">
    <location>
        <begin position="640"/>
        <end position="685"/>
    </location>
</feature>
<name>A0A2W1HJA7_9PLEO</name>
<dbReference type="OrthoDB" id="7680836at2759"/>
<dbReference type="PANTHER" id="PTHR11037:SF20">
    <property type="entry name" value="PROTEIN GRAINYHEAD"/>
    <property type="match status" value="1"/>
</dbReference>
<dbReference type="InterPro" id="IPR007604">
    <property type="entry name" value="CP2"/>
</dbReference>
<feature type="compositionally biased region" description="Basic and acidic residues" evidence="6">
    <location>
        <begin position="101"/>
        <end position="118"/>
    </location>
</feature>
<dbReference type="InterPro" id="IPR040167">
    <property type="entry name" value="TF_CP2-like"/>
</dbReference>
<evidence type="ECO:0000313" key="8">
    <source>
        <dbReference type="Proteomes" id="UP000249757"/>
    </source>
</evidence>
<feature type="compositionally biased region" description="Polar residues" evidence="6">
    <location>
        <begin position="1176"/>
        <end position="1185"/>
    </location>
</feature>
<evidence type="ECO:0000256" key="4">
    <source>
        <dbReference type="ARBA" id="ARBA00023163"/>
    </source>
</evidence>
<gene>
    <name evidence="7" type="ORF">Ptr86124_006397</name>
</gene>
<sequence length="1486" mass="164119">MDLYVAQLPALSVAAHISRERTRSNDDMLDNKSWRKIGQSKPSKKQSKSLTPLKIDKESPTFPEDTADRLKQSSWRKLQGSRPQTPVSATPFTPVFEDTDEARSERSDTPAPRRDSKPKLARYTSLFANFKDTSKPSDFSEPWSEDAPPIFPPYVDPLEALQAVRLHMVNSCQPIPLEHYNGLFRIFEDYRKAREQKERIGNLMEVTLQDWEKAEEQWRLAENRYVSEIRRLELLIVRGTGGMTGLMQARQGSIVNRKCRHRKTISHDSLPSTYKFLSNVQLDAEIKQSSQKALLHRPASPSGKMIILSKHLADNKELPVGAPSELNKTMLSRKVQSELNLTSMRNGMPSITSSVTSGFSGGSGDPLPDEAGAPDQTHMDPSIECDALVALRELGTLIARRRGLDAAIFLRGLTMLLSHARVAEAIVEPNYEKETCLSQKENIAPRTPESKQVMMTATHSVRKYQSQPQLSSQQSHRRQFSFEPGADQLHALNDEARMSDIDTHGSDSDDSAAPLLVRAARPALDSRSIMSNLNAEFSKPSKIPSPVQTMGRMRREGSGSSLQSIYNQPQQSRRGSRSSVLTAFRENSSGNLRPALRVRTSSLQNSSVVNGPVAWQEQSGSTQVRNGTIALAAARAAGSKSQTWWLESSPRPSMSLTDDSEMPVNSEAGDAAGGSTGQLNSQKPDGKLLEDFKASFPHLQQRSHSLAGPAGHTLADALDVAHPSRPGDTHDDIKDQDPTPRGNAEPWRFTPSLLDPNSFAFTSFANQPPGYYTPTPGGTNTLYHSQAGDLHTPGFSFGLGTPLSLPTSEGGVHAGQLAPSTHLHGFNHHALGTHHFQNVNPFGMQPQHSQSFAPHQFTHQPSAFDQGPMAQPHDDSPMDNLVPEVEMQEQSPLMTFASHSYDDNMAPTVAPPPPPPNQNFRYHVTLNAPTAMVKQPDEVPVTYLNKGQAYSISLVDTAPLQGPIPTKYRTFIRISFEDEQQRQRPASCWQLWKEGRGTNEAHQRGGRLQAVEFVDPSQVGGGEIQGRPRVELESSSFDGFVVTWTPVQHASAECSLAVRFNFLSTDFSHSKGVKGIPVRLCAKTEMVTEATGSTALKKLDAELCYCKVKLFRDHGAERKLSNDVAHVKKTIDKLKQQIAQVESGMKDFGKRKRSGSISKSNINQRPGKVPKHKRTWSMTSASELQGSRAPAEEDLHIKLASLQDMFSSTRPVSVLYLKGEEQDDPDIHPVILGATPQELSKLDTNIDAPMWETQESGTAASSVVSPTPSSQSLHSEKRRTSSFQRPAPFQPPSRMTSSEWRSLPQTATGDLKGMVGIQGGADVPTKVQRPYSDDHALSGWIEALGVDQTYQPPPEPMLKPVACFFVQPRLAGRQPEDNYYRAVYVMSRTVKELVAAIAMKINMEPTTVTRTIRVNQKGLQILMDDDAVSRIPEQQDMSAEFHEVGTPPVHSIKHEWDAGSKEIQVDGDISVTENVHSTGYELRLLF</sequence>
<keyword evidence="4" id="KW-0804">Transcription</keyword>
<dbReference type="Pfam" id="PF04516">
    <property type="entry name" value="CP2"/>
    <property type="match status" value="1"/>
</dbReference>
<dbReference type="Pfam" id="PF25416">
    <property type="entry name" value="GRHL1_C"/>
    <property type="match status" value="1"/>
</dbReference>
<comment type="subcellular location">
    <subcellularLocation>
        <location evidence="1">Nucleus</location>
    </subcellularLocation>
</comment>
<evidence type="ECO:0000313" key="7">
    <source>
        <dbReference type="EMBL" id="KAI1515074.1"/>
    </source>
</evidence>